<evidence type="ECO:0000256" key="13">
    <source>
        <dbReference type="PIRSR" id="PIRSR601508-1"/>
    </source>
</evidence>
<accession>A0AAJ6YN14</accession>
<dbReference type="InterPro" id="IPR001320">
    <property type="entry name" value="Iontro_rcpt_C"/>
</dbReference>
<feature type="binding site" evidence="13">
    <location>
        <position position="655"/>
    </location>
    <ligand>
        <name>L-glutamate</name>
        <dbReference type="ChEBI" id="CHEBI:29985"/>
    </ligand>
</feature>
<dbReference type="GO" id="GO:0015276">
    <property type="term" value="F:ligand-gated monoatomic ion channel activity"/>
    <property type="evidence" value="ECO:0007669"/>
    <property type="project" value="InterPro"/>
</dbReference>
<name>A0AAJ6YN14_9HYME</name>
<evidence type="ECO:0000256" key="8">
    <source>
        <dbReference type="ARBA" id="ARBA00023136"/>
    </source>
</evidence>
<dbReference type="CTD" id="33683"/>
<dbReference type="InterPro" id="IPR028082">
    <property type="entry name" value="Peripla_BP_I"/>
</dbReference>
<dbReference type="RefSeq" id="XP_011501094.1">
    <property type="nucleotide sequence ID" value="XM_011502792.1"/>
</dbReference>
<feature type="transmembrane region" description="Helical" evidence="16">
    <location>
        <begin position="823"/>
        <end position="848"/>
    </location>
</feature>
<dbReference type="Pfam" id="PF00060">
    <property type="entry name" value="Lig_chan"/>
    <property type="match status" value="1"/>
</dbReference>
<protein>
    <submittedName>
        <fullName evidence="20">Glutamate receptor 4</fullName>
    </submittedName>
</protein>
<dbReference type="Pfam" id="PF10613">
    <property type="entry name" value="Lig_chan-Glu_bd"/>
    <property type="match status" value="1"/>
</dbReference>
<feature type="domain" description="Ionotropic glutamate receptor C-terminal" evidence="17">
    <location>
        <begin position="406"/>
        <end position="801"/>
    </location>
</feature>
<evidence type="ECO:0000256" key="9">
    <source>
        <dbReference type="ARBA" id="ARBA00023170"/>
    </source>
</evidence>
<keyword evidence="12" id="KW-0407">Ion channel</keyword>
<dbReference type="FunFam" id="3.40.190.10:FF:000142">
    <property type="entry name" value="Ionotropic receptor 25a"/>
    <property type="match status" value="1"/>
</dbReference>
<dbReference type="CDD" id="cd13717">
    <property type="entry name" value="PBP2_iGluR_putative"/>
    <property type="match status" value="1"/>
</dbReference>
<reference evidence="20" key="1">
    <citation type="submission" date="2025-08" db="UniProtKB">
        <authorList>
            <consortium name="RefSeq"/>
        </authorList>
    </citation>
    <scope>IDENTIFICATION</scope>
</reference>
<evidence type="ECO:0000256" key="11">
    <source>
        <dbReference type="ARBA" id="ARBA00023286"/>
    </source>
</evidence>
<feature type="site" description="Crucial to convey clamshell closure to channel opening" evidence="14">
    <location>
        <position position="634"/>
    </location>
</feature>
<dbReference type="InterPro" id="IPR001508">
    <property type="entry name" value="Iono_Glu_rcpt_met"/>
</dbReference>
<evidence type="ECO:0000256" key="4">
    <source>
        <dbReference type="ARBA" id="ARBA00022475"/>
    </source>
</evidence>
<keyword evidence="8 16" id="KW-0472">Membrane</keyword>
<dbReference type="SUPFAM" id="SSF53850">
    <property type="entry name" value="Periplasmic binding protein-like II"/>
    <property type="match status" value="1"/>
</dbReference>
<evidence type="ECO:0000313" key="20">
    <source>
        <dbReference type="RefSeq" id="XP_011501094.1"/>
    </source>
</evidence>
<dbReference type="SUPFAM" id="SSF81324">
    <property type="entry name" value="Voltage-gated potassium channels"/>
    <property type="match status" value="1"/>
</dbReference>
<keyword evidence="11" id="KW-1071">Ligand-gated ion channel</keyword>
<dbReference type="KEGG" id="csol:105364767"/>
<evidence type="ECO:0000256" key="15">
    <source>
        <dbReference type="PIRSR" id="PIRSR601508-3"/>
    </source>
</evidence>
<dbReference type="Proteomes" id="UP000695007">
    <property type="component" value="Unplaced"/>
</dbReference>
<keyword evidence="19" id="KW-1185">Reference proteome</keyword>
<evidence type="ECO:0000256" key="12">
    <source>
        <dbReference type="ARBA" id="ARBA00023303"/>
    </source>
</evidence>
<gene>
    <name evidence="20" type="primary">LOC105364767</name>
</gene>
<comment type="subcellular location">
    <subcellularLocation>
        <location evidence="1">Cell membrane</location>
        <topology evidence="1">Multi-pass membrane protein</topology>
    </subcellularLocation>
</comment>
<dbReference type="SUPFAM" id="SSF53822">
    <property type="entry name" value="Periplasmic binding protein-like I"/>
    <property type="match status" value="1"/>
</dbReference>
<dbReference type="GO" id="GO:0005886">
    <property type="term" value="C:plasma membrane"/>
    <property type="evidence" value="ECO:0007669"/>
    <property type="project" value="UniProtKB-SubCell"/>
</dbReference>
<dbReference type="FunFam" id="1.10.287.70:FF:000080">
    <property type="entry name" value="Glutamate receptor ionotropic, kainate"/>
    <property type="match status" value="1"/>
</dbReference>
<dbReference type="GeneID" id="105364767"/>
<dbReference type="Gene3D" id="3.40.50.2300">
    <property type="match status" value="2"/>
</dbReference>
<evidence type="ECO:0000256" key="1">
    <source>
        <dbReference type="ARBA" id="ARBA00004651"/>
    </source>
</evidence>
<evidence type="ECO:0000259" key="17">
    <source>
        <dbReference type="SMART" id="SM00079"/>
    </source>
</evidence>
<evidence type="ECO:0000256" key="3">
    <source>
        <dbReference type="ARBA" id="ARBA00022448"/>
    </source>
</evidence>
<feature type="binding site" evidence="13">
    <location>
        <position position="738"/>
    </location>
    <ligand>
        <name>L-glutamate</name>
        <dbReference type="ChEBI" id="CHEBI:29985"/>
    </ligand>
</feature>
<dbReference type="AlphaFoldDB" id="A0AAJ6YN14"/>
<comment type="similarity">
    <text evidence="2">Belongs to the glutamate-gated ion channel (TC 1.A.10.1) family.</text>
</comment>
<evidence type="ECO:0000256" key="5">
    <source>
        <dbReference type="ARBA" id="ARBA00022692"/>
    </source>
</evidence>
<evidence type="ECO:0000256" key="7">
    <source>
        <dbReference type="ARBA" id="ARBA00023065"/>
    </source>
</evidence>
<evidence type="ECO:0000256" key="6">
    <source>
        <dbReference type="ARBA" id="ARBA00022989"/>
    </source>
</evidence>
<keyword evidence="7" id="KW-0406">Ion transport</keyword>
<dbReference type="SMART" id="SM00918">
    <property type="entry name" value="Lig_chan-Glu_bd"/>
    <property type="match status" value="1"/>
</dbReference>
<dbReference type="SMART" id="SM00079">
    <property type="entry name" value="PBPe"/>
    <property type="match status" value="1"/>
</dbReference>
<feature type="binding site" evidence="13">
    <location>
        <position position="490"/>
    </location>
    <ligand>
        <name>L-glutamate</name>
        <dbReference type="ChEBI" id="CHEBI:29985"/>
    </ligand>
</feature>
<keyword evidence="10" id="KW-0325">Glycoprotein</keyword>
<feature type="disulfide bond" evidence="15">
    <location>
        <begin position="750"/>
        <end position="808"/>
    </location>
</feature>
<dbReference type="PANTHER" id="PTHR18966">
    <property type="entry name" value="IONOTROPIC GLUTAMATE RECEPTOR"/>
    <property type="match status" value="1"/>
</dbReference>
<dbReference type="GO" id="GO:0038023">
    <property type="term" value="F:signaling receptor activity"/>
    <property type="evidence" value="ECO:0007669"/>
    <property type="project" value="InterPro"/>
</dbReference>
<dbReference type="Gene3D" id="3.40.190.10">
    <property type="entry name" value="Periplasmic binding protein-like II"/>
    <property type="match status" value="3"/>
</dbReference>
<sequence>MAKISLVINDIDNDTANRSVTNSLKALKIQNPEKLGQVYVALVNISDSKETVDSICAQWKSALTDGEENIPDFVLDTTTYGIGAEAVNHFTAAFGIPTISAQFGQEGDLLGWREITDEQKQYLVQVMNPTDLMPEVIRQQCLTFNISNAAILFDDNFIMDHKYKSLLLNVPTRHVIVHTKEPGAPLQRQISMLRDLDIVNFFVLGSESTISAALQAANDLNFTGHKYGWFAITLSEDFTVHCADCRNVSVMLFKPQISQNQQQLNELTSKGSLPKPLITSAFYYDLTKAGVLAMKSALDAGEWKRPRYADCDTYNENTSVAMRNVNLHRRLQQVTGGSVYIPTYAGFIWGKNGESRAKFEANAVVMQIRDSKLINEETVAKWQAGIDSPLNVMDELRASNHTAVTSYRVVTVIKPPFIMYDNTSNKWSGYCIDLLDEIREQMNFEYEIREVEDKMYGNMDEDANWNGMVKELKEKKADVGLGALAVTAERENVIDYTVPYYDLVGISILRRKPKTTTSLFKFLTVLETDVWLCILGAYFFTSLLMWVFDKFSPYSYQNNREKYKDDDEKREFTLKECLWFCMTSLTPQGGGEAPKNLSGRLVAATWWLFGFIIIASYTANLAAFLTVSRLDAPVESLEDLSKQYKIQYAPIINSSEYNYFDRMANIEKKFYEIWKDMSLNDSLSDVERAKLAVWDYPVSDKYTKIFQTMQDTGFPKDMDEALARVRKEGPTEFAFIGDASDIKYLAMTNCEFMQVGEEFSRKPYAIAVQQGSPLKDQFNNAILIMLNKRKLEKLKNKWWNKNPERKKCEKTDDQSDGISIQNIGGVFIVIFVGIGLACITLIFEYYYYRYRPRGKQAQRARNSKVKLDQNLKSIKFKFRPAPAQPLDSINYKSRF</sequence>
<keyword evidence="15" id="KW-1015">Disulfide bond</keyword>
<feature type="transmembrane region" description="Helical" evidence="16">
    <location>
        <begin position="529"/>
        <end position="548"/>
    </location>
</feature>
<keyword evidence="3" id="KW-0813">Transport</keyword>
<dbReference type="InterPro" id="IPR019594">
    <property type="entry name" value="Glu/Gly-bd"/>
</dbReference>
<evidence type="ECO:0000256" key="2">
    <source>
        <dbReference type="ARBA" id="ARBA00008685"/>
    </source>
</evidence>
<keyword evidence="4" id="KW-1003">Cell membrane</keyword>
<evidence type="ECO:0000259" key="18">
    <source>
        <dbReference type="SMART" id="SM00918"/>
    </source>
</evidence>
<organism evidence="19 20">
    <name type="scientific">Ceratosolen solmsi marchali</name>
    <dbReference type="NCBI Taxonomy" id="326594"/>
    <lineage>
        <taxon>Eukaryota</taxon>
        <taxon>Metazoa</taxon>
        <taxon>Ecdysozoa</taxon>
        <taxon>Arthropoda</taxon>
        <taxon>Hexapoda</taxon>
        <taxon>Insecta</taxon>
        <taxon>Pterygota</taxon>
        <taxon>Neoptera</taxon>
        <taxon>Endopterygota</taxon>
        <taxon>Hymenoptera</taxon>
        <taxon>Apocrita</taxon>
        <taxon>Proctotrupomorpha</taxon>
        <taxon>Chalcidoidea</taxon>
        <taxon>Agaonidae</taxon>
        <taxon>Agaoninae</taxon>
        <taxon>Ceratosolen</taxon>
    </lineage>
</organism>
<keyword evidence="6 16" id="KW-1133">Transmembrane helix</keyword>
<evidence type="ECO:0000256" key="10">
    <source>
        <dbReference type="ARBA" id="ARBA00023180"/>
    </source>
</evidence>
<keyword evidence="5 16" id="KW-0812">Transmembrane</keyword>
<dbReference type="PRINTS" id="PR00177">
    <property type="entry name" value="NMDARECEPTOR"/>
</dbReference>
<feature type="domain" description="Ionotropic glutamate receptor L-glutamate and glycine-binding" evidence="18">
    <location>
        <begin position="416"/>
        <end position="474"/>
    </location>
</feature>
<keyword evidence="9 20" id="KW-0675">Receptor</keyword>
<feature type="transmembrane region" description="Helical" evidence="16">
    <location>
        <begin position="604"/>
        <end position="627"/>
    </location>
</feature>
<evidence type="ECO:0000256" key="14">
    <source>
        <dbReference type="PIRSR" id="PIRSR601508-2"/>
    </source>
</evidence>
<evidence type="ECO:0000256" key="16">
    <source>
        <dbReference type="SAM" id="Phobius"/>
    </source>
</evidence>
<evidence type="ECO:0000313" key="19">
    <source>
        <dbReference type="Proteomes" id="UP000695007"/>
    </source>
</evidence>
<dbReference type="Gene3D" id="1.10.287.70">
    <property type="match status" value="1"/>
</dbReference>
<proteinExistence type="inferred from homology"/>
<dbReference type="InterPro" id="IPR015683">
    <property type="entry name" value="Ionotropic_Glu_rcpt"/>
</dbReference>